<dbReference type="Gramene" id="CDF34985">
    <property type="protein sequence ID" value="CDF34985"/>
    <property type="gene ID" value="CHC_T00003315001"/>
</dbReference>
<feature type="domain" description="BZIP" evidence="3">
    <location>
        <begin position="503"/>
        <end position="565"/>
    </location>
</feature>
<protein>
    <recommendedName>
        <fullName evidence="3">BZIP domain-containing protein</fullName>
    </recommendedName>
</protein>
<reference evidence="5" key="1">
    <citation type="journal article" date="2013" name="Proc. Natl. Acad. Sci. U.S.A.">
        <title>Genome structure and metabolic features in the red seaweed Chondrus crispus shed light on evolution of the Archaeplastida.</title>
        <authorList>
            <person name="Collen J."/>
            <person name="Porcel B."/>
            <person name="Carre W."/>
            <person name="Ball S.G."/>
            <person name="Chaparro C."/>
            <person name="Tonon T."/>
            <person name="Barbeyron T."/>
            <person name="Michel G."/>
            <person name="Noel B."/>
            <person name="Valentin K."/>
            <person name="Elias M."/>
            <person name="Artiguenave F."/>
            <person name="Arun A."/>
            <person name="Aury J.M."/>
            <person name="Barbosa-Neto J.F."/>
            <person name="Bothwell J.H."/>
            <person name="Bouget F.Y."/>
            <person name="Brillet L."/>
            <person name="Cabello-Hurtado F."/>
            <person name="Capella-Gutierrez S."/>
            <person name="Charrier B."/>
            <person name="Cladiere L."/>
            <person name="Cock J.M."/>
            <person name="Coelho S.M."/>
            <person name="Colleoni C."/>
            <person name="Czjzek M."/>
            <person name="Da Silva C."/>
            <person name="Delage L."/>
            <person name="Denoeud F."/>
            <person name="Deschamps P."/>
            <person name="Dittami S.M."/>
            <person name="Gabaldon T."/>
            <person name="Gachon C.M."/>
            <person name="Groisillier A."/>
            <person name="Herve C."/>
            <person name="Jabbari K."/>
            <person name="Katinka M."/>
            <person name="Kloareg B."/>
            <person name="Kowalczyk N."/>
            <person name="Labadie K."/>
            <person name="Leblanc C."/>
            <person name="Lopez P.J."/>
            <person name="McLachlan D.H."/>
            <person name="Meslet-Cladiere L."/>
            <person name="Moustafa A."/>
            <person name="Nehr Z."/>
            <person name="Nyvall Collen P."/>
            <person name="Panaud O."/>
            <person name="Partensky F."/>
            <person name="Poulain J."/>
            <person name="Rensing S.A."/>
            <person name="Rousvoal S."/>
            <person name="Samson G."/>
            <person name="Symeonidi A."/>
            <person name="Weissenbach J."/>
            <person name="Zambounis A."/>
            <person name="Wincker P."/>
            <person name="Boyen C."/>
        </authorList>
    </citation>
    <scope>NUCLEOTIDE SEQUENCE [LARGE SCALE GENOMIC DNA]</scope>
    <source>
        <strain evidence="5">cv. Stackhouse</strain>
    </source>
</reference>
<dbReference type="Proteomes" id="UP000012073">
    <property type="component" value="Unassembled WGS sequence"/>
</dbReference>
<dbReference type="PROSITE" id="PS50217">
    <property type="entry name" value="BZIP"/>
    <property type="match status" value="1"/>
</dbReference>
<keyword evidence="5" id="KW-1185">Reference proteome</keyword>
<feature type="compositionally biased region" description="Low complexity" evidence="2">
    <location>
        <begin position="448"/>
        <end position="457"/>
    </location>
</feature>
<dbReference type="GeneID" id="17322519"/>
<sequence>MTFIASTPSEHEHAYLASLSAPAPASSALTPAVHLGSELHEFFRLCALPWVSDFLFNEEMDSLPVLTAPANMRSAISCTIQMTNVEAPSPGDNLFDTHLSGVALFVPAFSIASISVGFGVQECHLQSFSDWGTRSGLFDEPDLMHLRYVRDDATGALIIAYKDPHTNLFKVESMVQASTTTRRRVYAIFDLDHFRAAVNAEYCSFRPSLVANALKFLCSSVETRHCPKCAAPPSAACHCPLGLKLPSHSLDFSTVANNMVSFTGAFEGVTRSAVFNDGIELQAANLGCVINIDGCIGNDLIDRLSRWAISDQLTDKKGCPTALIMPPSGTDDAETTADMVIDTDNLAQVSAALSYVAPPPPPPAVDLFAKGTSSCSSGSGMLITESLDDPPPLLVPERAPPTASQIFETAAQAPPPTAHGTLDFVDEITGQAQVSDSFFNPSEPSTPAEESMSSGSAGMSVIAPSAAIFDTQPVVIGATLRNKAIAPSAPVQVSKETMQSEKELRAQLRKQRNREAAQRSNMKRKFKNDTLKQALRDVHSRAAQLRARELQLREENLELRKLMSP</sequence>
<dbReference type="EMBL" id="HG001713">
    <property type="protein sequence ID" value="CDF34985.1"/>
    <property type="molecule type" value="Genomic_DNA"/>
</dbReference>
<evidence type="ECO:0000256" key="2">
    <source>
        <dbReference type="SAM" id="MobiDB-lite"/>
    </source>
</evidence>
<evidence type="ECO:0000256" key="1">
    <source>
        <dbReference type="SAM" id="Coils"/>
    </source>
</evidence>
<gene>
    <name evidence="4" type="ORF">CHC_T00003315001</name>
</gene>
<organism evidence="4 5">
    <name type="scientific">Chondrus crispus</name>
    <name type="common">Carrageen Irish moss</name>
    <name type="synonym">Polymorpha crispa</name>
    <dbReference type="NCBI Taxonomy" id="2769"/>
    <lineage>
        <taxon>Eukaryota</taxon>
        <taxon>Rhodophyta</taxon>
        <taxon>Florideophyceae</taxon>
        <taxon>Rhodymeniophycidae</taxon>
        <taxon>Gigartinales</taxon>
        <taxon>Gigartinaceae</taxon>
        <taxon>Chondrus</taxon>
    </lineage>
</organism>
<dbReference type="InterPro" id="IPR004827">
    <property type="entry name" value="bZIP"/>
</dbReference>
<dbReference type="SMART" id="SM00338">
    <property type="entry name" value="BRLZ"/>
    <property type="match status" value="1"/>
</dbReference>
<dbReference type="OrthoDB" id="10628543at2759"/>
<name>R7QC15_CHOCR</name>
<dbReference type="RefSeq" id="XP_005714804.1">
    <property type="nucleotide sequence ID" value="XM_005714747.1"/>
</dbReference>
<keyword evidence="1" id="KW-0175">Coiled coil</keyword>
<dbReference type="AlphaFoldDB" id="R7QC15"/>
<evidence type="ECO:0000259" key="3">
    <source>
        <dbReference type="PROSITE" id="PS50217"/>
    </source>
</evidence>
<dbReference type="KEGG" id="ccp:CHC_T00003315001"/>
<evidence type="ECO:0000313" key="4">
    <source>
        <dbReference type="EMBL" id="CDF34985.1"/>
    </source>
</evidence>
<feature type="coiled-coil region" evidence="1">
    <location>
        <begin position="498"/>
        <end position="562"/>
    </location>
</feature>
<proteinExistence type="predicted"/>
<accession>R7QC15</accession>
<feature type="region of interest" description="Disordered" evidence="2">
    <location>
        <begin position="437"/>
        <end position="457"/>
    </location>
</feature>
<evidence type="ECO:0000313" key="5">
    <source>
        <dbReference type="Proteomes" id="UP000012073"/>
    </source>
</evidence>
<dbReference type="PhylomeDB" id="R7QC15"/>
<dbReference type="CDD" id="cd14686">
    <property type="entry name" value="bZIP"/>
    <property type="match status" value="1"/>
</dbReference>
<dbReference type="GO" id="GO:0003700">
    <property type="term" value="F:DNA-binding transcription factor activity"/>
    <property type="evidence" value="ECO:0007669"/>
    <property type="project" value="InterPro"/>
</dbReference>